<dbReference type="GO" id="GO:0000160">
    <property type="term" value="P:phosphorelay signal transduction system"/>
    <property type="evidence" value="ECO:0007669"/>
    <property type="project" value="InterPro"/>
</dbReference>
<feature type="domain" description="Response regulatory" evidence="3">
    <location>
        <begin position="2"/>
        <end position="112"/>
    </location>
</feature>
<dbReference type="PANTHER" id="PTHR44591:SF3">
    <property type="entry name" value="RESPONSE REGULATORY DOMAIN-CONTAINING PROTEIN"/>
    <property type="match status" value="1"/>
</dbReference>
<dbReference type="AlphaFoldDB" id="A0A2K8L0T2"/>
<keyword evidence="5" id="KW-1185">Reference proteome</keyword>
<proteinExistence type="predicted"/>
<gene>
    <name evidence="4" type="ORF">Ga0123461_2444</name>
</gene>
<dbReference type="Proteomes" id="UP000231701">
    <property type="component" value="Chromosome"/>
</dbReference>
<sequence length="114" mass="12615">MNILIVDDNPHVTEMLAFLLSSAGYQVNVFEHPELVLSHIKEVDLKPHVLITDYNMPGMNGCQLHQKVVQHVPGINTIVISGRPVGDAVGDLHFIQKPFSPEHIITIIESFSPA</sequence>
<dbReference type="PROSITE" id="PS50110">
    <property type="entry name" value="RESPONSE_REGULATORY"/>
    <property type="match status" value="1"/>
</dbReference>
<organism evidence="4 5">
    <name type="scientific">Mariprofundus aestuarium</name>
    <dbReference type="NCBI Taxonomy" id="1921086"/>
    <lineage>
        <taxon>Bacteria</taxon>
        <taxon>Pseudomonadati</taxon>
        <taxon>Pseudomonadota</taxon>
        <taxon>Candidatius Mariprofundia</taxon>
        <taxon>Mariprofundales</taxon>
        <taxon>Mariprofundaceae</taxon>
        <taxon>Mariprofundus</taxon>
    </lineage>
</organism>
<name>A0A2K8L0T2_MARES</name>
<evidence type="ECO:0000256" key="2">
    <source>
        <dbReference type="PROSITE-ProRule" id="PRU00169"/>
    </source>
</evidence>
<dbReference type="RefSeq" id="WP_100278563.1">
    <property type="nucleotide sequence ID" value="NZ_CP018799.1"/>
</dbReference>
<dbReference type="SMART" id="SM00448">
    <property type="entry name" value="REC"/>
    <property type="match status" value="1"/>
</dbReference>
<dbReference type="InterPro" id="IPR011006">
    <property type="entry name" value="CheY-like_superfamily"/>
</dbReference>
<reference evidence="4 5" key="1">
    <citation type="submission" date="2016-12" db="EMBL/GenBank/DDBJ databases">
        <title>Isolation and genomic insights into novel planktonic Zetaproteobacteria from stratified waters of the Chesapeake Bay.</title>
        <authorList>
            <person name="McAllister S.M."/>
            <person name="Kato S."/>
            <person name="Chan C.S."/>
            <person name="Chiu B.K."/>
            <person name="Field E.K."/>
        </authorList>
    </citation>
    <scope>NUCLEOTIDE SEQUENCE [LARGE SCALE GENOMIC DNA]</scope>
    <source>
        <strain evidence="4 5">CP-5</strain>
    </source>
</reference>
<evidence type="ECO:0000313" key="5">
    <source>
        <dbReference type="Proteomes" id="UP000231701"/>
    </source>
</evidence>
<dbReference type="KEGG" id="maes:Ga0123461_2444"/>
<evidence type="ECO:0000259" key="3">
    <source>
        <dbReference type="PROSITE" id="PS50110"/>
    </source>
</evidence>
<dbReference type="PANTHER" id="PTHR44591">
    <property type="entry name" value="STRESS RESPONSE REGULATOR PROTEIN 1"/>
    <property type="match status" value="1"/>
</dbReference>
<dbReference type="Pfam" id="PF00072">
    <property type="entry name" value="Response_reg"/>
    <property type="match status" value="1"/>
</dbReference>
<dbReference type="Gene3D" id="3.40.50.2300">
    <property type="match status" value="1"/>
</dbReference>
<dbReference type="EMBL" id="CP018799">
    <property type="protein sequence ID" value="ATX80843.1"/>
    <property type="molecule type" value="Genomic_DNA"/>
</dbReference>
<dbReference type="OrthoDB" id="5294832at2"/>
<accession>A0A2K8L0T2</accession>
<evidence type="ECO:0000313" key="4">
    <source>
        <dbReference type="EMBL" id="ATX80843.1"/>
    </source>
</evidence>
<feature type="modified residue" description="4-aspartylphosphate" evidence="2">
    <location>
        <position position="53"/>
    </location>
</feature>
<dbReference type="InterPro" id="IPR001789">
    <property type="entry name" value="Sig_transdc_resp-reg_receiver"/>
</dbReference>
<dbReference type="InterPro" id="IPR050595">
    <property type="entry name" value="Bact_response_regulator"/>
</dbReference>
<evidence type="ECO:0000256" key="1">
    <source>
        <dbReference type="ARBA" id="ARBA00022553"/>
    </source>
</evidence>
<keyword evidence="1 2" id="KW-0597">Phosphoprotein</keyword>
<dbReference type="SUPFAM" id="SSF52172">
    <property type="entry name" value="CheY-like"/>
    <property type="match status" value="1"/>
</dbReference>
<protein>
    <submittedName>
        <fullName evidence="4">Two-component system, chemotaxis family, response regulator CheY/two-component system, OmpR family, phosphate regulon response regulator PhoB</fullName>
    </submittedName>
</protein>